<reference evidence="2" key="1">
    <citation type="submission" date="2021-06" db="EMBL/GenBank/DDBJ databases">
        <authorList>
            <person name="Hodson N. C."/>
            <person name="Mongue J. A."/>
            <person name="Jaron S. K."/>
        </authorList>
    </citation>
    <scope>NUCLEOTIDE SEQUENCE</scope>
</reference>
<evidence type="ECO:0000313" key="3">
    <source>
        <dbReference type="Proteomes" id="UP000708208"/>
    </source>
</evidence>
<organism evidence="2 3">
    <name type="scientific">Allacma fusca</name>
    <dbReference type="NCBI Taxonomy" id="39272"/>
    <lineage>
        <taxon>Eukaryota</taxon>
        <taxon>Metazoa</taxon>
        <taxon>Ecdysozoa</taxon>
        <taxon>Arthropoda</taxon>
        <taxon>Hexapoda</taxon>
        <taxon>Collembola</taxon>
        <taxon>Symphypleona</taxon>
        <taxon>Sminthuridae</taxon>
        <taxon>Allacma</taxon>
    </lineage>
</organism>
<accession>A0A8J2JMY1</accession>
<proteinExistence type="predicted"/>
<dbReference type="AlphaFoldDB" id="A0A8J2JMY1"/>
<feature type="compositionally biased region" description="Basic and acidic residues" evidence="1">
    <location>
        <begin position="607"/>
        <end position="618"/>
    </location>
</feature>
<dbReference type="Proteomes" id="UP000708208">
    <property type="component" value="Unassembled WGS sequence"/>
</dbReference>
<comment type="caution">
    <text evidence="2">The sequence shown here is derived from an EMBL/GenBank/DDBJ whole genome shotgun (WGS) entry which is preliminary data.</text>
</comment>
<dbReference type="OrthoDB" id="27842at2759"/>
<evidence type="ECO:0000313" key="2">
    <source>
        <dbReference type="EMBL" id="CAG7723487.1"/>
    </source>
</evidence>
<keyword evidence="3" id="KW-1185">Reference proteome</keyword>
<dbReference type="GO" id="GO:0031146">
    <property type="term" value="P:SCF-dependent proteasomal ubiquitin-dependent protein catabolic process"/>
    <property type="evidence" value="ECO:0007669"/>
    <property type="project" value="TreeGrafter"/>
</dbReference>
<name>A0A8J2JMY1_9HEXA</name>
<evidence type="ECO:0000256" key="1">
    <source>
        <dbReference type="SAM" id="MobiDB-lite"/>
    </source>
</evidence>
<dbReference type="PANTHER" id="PTHR13318">
    <property type="entry name" value="PARTNER OF PAIRED, ISOFORM B-RELATED"/>
    <property type="match status" value="1"/>
</dbReference>
<feature type="region of interest" description="Disordered" evidence="1">
    <location>
        <begin position="563"/>
        <end position="584"/>
    </location>
</feature>
<dbReference type="GO" id="GO:0019005">
    <property type="term" value="C:SCF ubiquitin ligase complex"/>
    <property type="evidence" value="ECO:0007669"/>
    <property type="project" value="TreeGrafter"/>
</dbReference>
<dbReference type="EMBL" id="CAJVCH010099602">
    <property type="protein sequence ID" value="CAG7723487.1"/>
    <property type="molecule type" value="Genomic_DNA"/>
</dbReference>
<sequence>MSGFGQIVEDLRDAVFSNDLFWRLLGKHLNFGDLKVCRLVSVNFNRKVLDETNFRSRGVIKLSKSLLQPNAFGRTMEKWKNVHIKCFAWCPQSVPLIDLTWMYSHLSDVEELYISADINFNDGSDFLPPLHKVLEAVKSLKTLSLDQGFLNQTDVSVQMSSSRAVEDTLGNLTELELIASHGRPTFAAFPGKSGKWMDHLAQTLNKLTVLGTDGFVPQDNLEFPEEVDEELHPKIQNLLRLIEGNHSHLMSLQLDDMQLWSTSSDSSLQSLTRKVFPRLKSVKIRMSRNESQNLMSFLRHHPLLRDIDVTVFDLLPADLLNVIMERKELRRLSIKTKAFGNKSNTAWGRLSELNNLEVFSVNLVPSYRFATYSELLPSCLVHLPQSVKKIHLKGVDGYTVWNQIETIITPESLSNLNPAHLTELCISKCGPCVNDDVLEFVFRTFRFLRVLNISNTENKCTDYGFIGRPLKRNSSPFSISDLLGLRYLTLRSCGIITDETLIHGFKFMELCYLDISNNALMTQEGWRAVLAQNPSLEILKTSELEPFEKEDELKRLYPRLKEHQFSDGGDSDDDDSSGNYPNVLGDVDFGNGMYCEYFDDSESDSDDFMKEYDYDVVQ</sequence>
<protein>
    <submittedName>
        <fullName evidence="2">Uncharacterized protein</fullName>
    </submittedName>
</protein>
<gene>
    <name evidence="2" type="ORF">AFUS01_LOCUS12573</name>
</gene>
<feature type="region of interest" description="Disordered" evidence="1">
    <location>
        <begin position="598"/>
        <end position="618"/>
    </location>
</feature>